<dbReference type="PANTHER" id="PTHR21310:SF51">
    <property type="entry name" value="AMINOGLYCOSIDE PHOSPHOTRANSFERASE DOMAIN-CONTAINING PROTEIN"/>
    <property type="match status" value="1"/>
</dbReference>
<keyword evidence="4" id="KW-1185">Reference proteome</keyword>
<dbReference type="InterPro" id="IPR011009">
    <property type="entry name" value="Kinase-like_dom_sf"/>
</dbReference>
<dbReference type="Proteomes" id="UP001218218">
    <property type="component" value="Unassembled WGS sequence"/>
</dbReference>
<evidence type="ECO:0000259" key="2">
    <source>
        <dbReference type="Pfam" id="PF01636"/>
    </source>
</evidence>
<dbReference type="InterPro" id="IPR002575">
    <property type="entry name" value="Aminoglycoside_PTrfase"/>
</dbReference>
<proteinExistence type="predicted"/>
<feature type="domain" description="Aminoglycoside phosphotransferase" evidence="2">
    <location>
        <begin position="6"/>
        <end position="194"/>
    </location>
</feature>
<dbReference type="SUPFAM" id="SSF56112">
    <property type="entry name" value="Protein kinase-like (PK-like)"/>
    <property type="match status" value="1"/>
</dbReference>
<feature type="region of interest" description="Disordered" evidence="1">
    <location>
        <begin position="220"/>
        <end position="265"/>
    </location>
</feature>
<accession>A0AAD7EZW3</accession>
<dbReference type="AlphaFoldDB" id="A0AAD7EZW3"/>
<dbReference type="InterPro" id="IPR051678">
    <property type="entry name" value="AGP_Transferase"/>
</dbReference>
<evidence type="ECO:0000313" key="3">
    <source>
        <dbReference type="EMBL" id="KAJ7356928.1"/>
    </source>
</evidence>
<feature type="compositionally biased region" description="Basic and acidic residues" evidence="1">
    <location>
        <begin position="247"/>
        <end position="260"/>
    </location>
</feature>
<protein>
    <recommendedName>
        <fullName evidence="2">Aminoglycoside phosphotransferase domain-containing protein</fullName>
    </recommendedName>
</protein>
<name>A0AAD7EZW3_9AGAR</name>
<feature type="compositionally biased region" description="Acidic residues" evidence="1">
    <location>
        <begin position="222"/>
        <end position="233"/>
    </location>
</feature>
<dbReference type="Pfam" id="PF01636">
    <property type="entry name" value="APH"/>
    <property type="match status" value="1"/>
</dbReference>
<dbReference type="EMBL" id="JARIHO010000008">
    <property type="protein sequence ID" value="KAJ7356928.1"/>
    <property type="molecule type" value="Genomic_DNA"/>
</dbReference>
<reference evidence="3" key="1">
    <citation type="submission" date="2023-03" db="EMBL/GenBank/DDBJ databases">
        <title>Massive genome expansion in bonnet fungi (Mycena s.s.) driven by repeated elements and novel gene families across ecological guilds.</title>
        <authorList>
            <consortium name="Lawrence Berkeley National Laboratory"/>
            <person name="Harder C.B."/>
            <person name="Miyauchi S."/>
            <person name="Viragh M."/>
            <person name="Kuo A."/>
            <person name="Thoen E."/>
            <person name="Andreopoulos B."/>
            <person name="Lu D."/>
            <person name="Skrede I."/>
            <person name="Drula E."/>
            <person name="Henrissat B."/>
            <person name="Morin E."/>
            <person name="Kohler A."/>
            <person name="Barry K."/>
            <person name="LaButti K."/>
            <person name="Morin E."/>
            <person name="Salamov A."/>
            <person name="Lipzen A."/>
            <person name="Mereny Z."/>
            <person name="Hegedus B."/>
            <person name="Baldrian P."/>
            <person name="Stursova M."/>
            <person name="Weitz H."/>
            <person name="Taylor A."/>
            <person name="Grigoriev I.V."/>
            <person name="Nagy L.G."/>
            <person name="Martin F."/>
            <person name="Kauserud H."/>
        </authorList>
    </citation>
    <scope>NUCLEOTIDE SEQUENCE</scope>
    <source>
        <strain evidence="3">CBHHK002</strain>
    </source>
</reference>
<comment type="caution">
    <text evidence="3">The sequence shown here is derived from an EMBL/GenBank/DDBJ whole genome shotgun (WGS) entry which is preliminary data.</text>
</comment>
<dbReference type="Gene3D" id="3.90.1200.10">
    <property type="match status" value="1"/>
</dbReference>
<evidence type="ECO:0000256" key="1">
    <source>
        <dbReference type="SAM" id="MobiDB-lite"/>
    </source>
</evidence>
<sequence length="351" mass="39490">MRFIQNRTSIPIPPIHDFCVTPENTFGRPYTLMERVKGTQLCKVWFYPVWFTEEHRKTVFRSLVSAMSQLRALEFSAIGGLDFDTDTGSHVVVPLLPSLADISNGNTIETRPYTTVHAYLLGEIPRQTTSARSLDHKISLSLLRMFAGALPDTSFDGPPFVLSMPDFNYQNIFVDDNGQVTSLIDWDDIFAGPRQGGYARYPSWITRDWDPLMYGYPTVDEPSCDSESEGDESESNKDESTLASKDGTTKKDGEIPSREELQEDSPSALQAFRAEYLAIFEQVDLASARYMRDSHVYEAVKIATFSPFCRGHILGKLTKYVFGKGENEKSGHTFSAWSLKEGIRVGDWVNG</sequence>
<dbReference type="PANTHER" id="PTHR21310">
    <property type="entry name" value="AMINOGLYCOSIDE PHOSPHOTRANSFERASE-RELATED-RELATED"/>
    <property type="match status" value="1"/>
</dbReference>
<evidence type="ECO:0000313" key="4">
    <source>
        <dbReference type="Proteomes" id="UP001218218"/>
    </source>
</evidence>
<gene>
    <name evidence="3" type="ORF">DFH08DRAFT_850524</name>
</gene>
<organism evidence="3 4">
    <name type="scientific">Mycena albidolilacea</name>
    <dbReference type="NCBI Taxonomy" id="1033008"/>
    <lineage>
        <taxon>Eukaryota</taxon>
        <taxon>Fungi</taxon>
        <taxon>Dikarya</taxon>
        <taxon>Basidiomycota</taxon>
        <taxon>Agaricomycotina</taxon>
        <taxon>Agaricomycetes</taxon>
        <taxon>Agaricomycetidae</taxon>
        <taxon>Agaricales</taxon>
        <taxon>Marasmiineae</taxon>
        <taxon>Mycenaceae</taxon>
        <taxon>Mycena</taxon>
    </lineage>
</organism>